<comment type="caution">
    <text evidence="6">The sequence shown here is derived from an EMBL/GenBank/DDBJ whole genome shotgun (WGS) entry which is preliminary data.</text>
</comment>
<dbReference type="InterPro" id="IPR046347">
    <property type="entry name" value="bZIP_sf"/>
</dbReference>
<sequence length="437" mass="48633">MNQQRPLVPEGSLSAASASSQGEMVMNHTFPDPSSSQQRKKKPGPKRDAKPAPSEKLERNRQAQRTHRERKEQYTKDLEVEVLRLKELFVTASRERDGACSARDELLGERDRLLADNQKLHEENQRMREIIQSSSSSTDSGYDGTSVSCDVTRNNSLSVADGYPGMVVDPVGPIQEYGTQEPVTALWQQSAWELCESRGFASDGALQETAAVPIKTESTELEVRRSSSAQLVAELPPIQMDYDDLALDFVLSLEKPCMGHIQYLHVRAHNYQASQDGEMCGQPLEVPDDGENQHISGHALMHTAPPYSLLMNDPGNRYPTKFPDGLKRDDLLKLLDLSSQLEVNDPELPPVKAWMKIMQDQRFRSLGVNDFSLLKETLLSKVHCYRFGAIVEQNDLEYAFQHVMSCKSAVLTEPTTAAIPASMAPRDAKSLPPGTAL</sequence>
<keyword evidence="3" id="KW-0175">Coiled coil</keyword>
<dbReference type="InterPro" id="IPR004827">
    <property type="entry name" value="bZIP"/>
</dbReference>
<organism evidence="6 7">
    <name type="scientific">Zasmidium cellare</name>
    <name type="common">Wine cellar mold</name>
    <name type="synonym">Racodium cellare</name>
    <dbReference type="NCBI Taxonomy" id="395010"/>
    <lineage>
        <taxon>Eukaryota</taxon>
        <taxon>Fungi</taxon>
        <taxon>Dikarya</taxon>
        <taxon>Ascomycota</taxon>
        <taxon>Pezizomycotina</taxon>
        <taxon>Dothideomycetes</taxon>
        <taxon>Dothideomycetidae</taxon>
        <taxon>Mycosphaerellales</taxon>
        <taxon>Mycosphaerellaceae</taxon>
        <taxon>Zasmidium</taxon>
    </lineage>
</organism>
<dbReference type="Gene3D" id="1.20.5.170">
    <property type="match status" value="1"/>
</dbReference>
<feature type="domain" description="BZIP" evidence="5">
    <location>
        <begin position="56"/>
        <end position="70"/>
    </location>
</feature>
<evidence type="ECO:0000256" key="2">
    <source>
        <dbReference type="ARBA" id="ARBA00023242"/>
    </source>
</evidence>
<evidence type="ECO:0000259" key="5">
    <source>
        <dbReference type="PROSITE" id="PS00036"/>
    </source>
</evidence>
<comment type="subcellular location">
    <subcellularLocation>
        <location evidence="1">Nucleus</location>
    </subcellularLocation>
</comment>
<gene>
    <name evidence="6" type="ORF">PRZ48_013637</name>
</gene>
<keyword evidence="7" id="KW-1185">Reference proteome</keyword>
<dbReference type="CDD" id="cd14688">
    <property type="entry name" value="bZIP_YAP"/>
    <property type="match status" value="1"/>
</dbReference>
<dbReference type="PROSITE" id="PS00036">
    <property type="entry name" value="BZIP_BASIC"/>
    <property type="match status" value="1"/>
</dbReference>
<evidence type="ECO:0000256" key="4">
    <source>
        <dbReference type="SAM" id="MobiDB-lite"/>
    </source>
</evidence>
<dbReference type="EMBL" id="JAXOVC010000012">
    <property type="protein sequence ID" value="KAK4495307.1"/>
    <property type="molecule type" value="Genomic_DNA"/>
</dbReference>
<feature type="region of interest" description="Disordered" evidence="4">
    <location>
        <begin position="1"/>
        <end position="73"/>
    </location>
</feature>
<feature type="compositionally biased region" description="Basic and acidic residues" evidence="4">
    <location>
        <begin position="45"/>
        <end position="61"/>
    </location>
</feature>
<evidence type="ECO:0000313" key="6">
    <source>
        <dbReference type="EMBL" id="KAK4495307.1"/>
    </source>
</evidence>
<name>A0ABR0E1J8_ZASCE</name>
<keyword evidence="2" id="KW-0539">Nucleus</keyword>
<dbReference type="PANTHER" id="PTHR40621">
    <property type="entry name" value="TRANSCRIPTION FACTOR KAPC-RELATED"/>
    <property type="match status" value="1"/>
</dbReference>
<protein>
    <recommendedName>
        <fullName evidence="5">BZIP domain-containing protein</fullName>
    </recommendedName>
</protein>
<dbReference type="Proteomes" id="UP001305779">
    <property type="component" value="Unassembled WGS sequence"/>
</dbReference>
<reference evidence="6 7" key="1">
    <citation type="journal article" date="2023" name="G3 (Bethesda)">
        <title>A chromosome-level genome assembly of Zasmidium syzygii isolated from banana leaves.</title>
        <authorList>
            <person name="van Westerhoven A.C."/>
            <person name="Mehrabi R."/>
            <person name="Talebi R."/>
            <person name="Steentjes M.B.F."/>
            <person name="Corcolon B."/>
            <person name="Chong P.A."/>
            <person name="Kema G.H.J."/>
            <person name="Seidl M.F."/>
        </authorList>
    </citation>
    <scope>NUCLEOTIDE SEQUENCE [LARGE SCALE GENOMIC DNA]</scope>
    <source>
        <strain evidence="6 7">P124</strain>
    </source>
</reference>
<feature type="coiled-coil region" evidence="3">
    <location>
        <begin position="103"/>
        <end position="130"/>
    </location>
</feature>
<accession>A0ABR0E1J8</accession>
<evidence type="ECO:0000256" key="3">
    <source>
        <dbReference type="SAM" id="Coils"/>
    </source>
</evidence>
<evidence type="ECO:0000256" key="1">
    <source>
        <dbReference type="ARBA" id="ARBA00004123"/>
    </source>
</evidence>
<dbReference type="PANTHER" id="PTHR40621:SF6">
    <property type="entry name" value="AP-1-LIKE TRANSCRIPTION FACTOR YAP1-RELATED"/>
    <property type="match status" value="1"/>
</dbReference>
<proteinExistence type="predicted"/>
<dbReference type="InterPro" id="IPR050936">
    <property type="entry name" value="AP-1-like"/>
</dbReference>
<evidence type="ECO:0000313" key="7">
    <source>
        <dbReference type="Proteomes" id="UP001305779"/>
    </source>
</evidence>
<dbReference type="SUPFAM" id="SSF57959">
    <property type="entry name" value="Leucine zipper domain"/>
    <property type="match status" value="1"/>
</dbReference>